<accession>A0A7W5K1M1</accession>
<protein>
    <submittedName>
        <fullName evidence="2">Uncharacterized protein</fullName>
    </submittedName>
</protein>
<keyword evidence="1" id="KW-0812">Transmembrane</keyword>
<dbReference type="EMBL" id="JACHZF010000007">
    <property type="protein sequence ID" value="MBB3330264.1"/>
    <property type="molecule type" value="Genomic_DNA"/>
</dbReference>
<dbReference type="RefSeq" id="WP_183330530.1">
    <property type="nucleotide sequence ID" value="NZ_JACHZF010000007.1"/>
</dbReference>
<dbReference type="Proteomes" id="UP000553442">
    <property type="component" value="Unassembled WGS sequence"/>
</dbReference>
<dbReference type="AlphaFoldDB" id="A0A7W5K1M1"/>
<evidence type="ECO:0000256" key="1">
    <source>
        <dbReference type="SAM" id="Phobius"/>
    </source>
</evidence>
<name>A0A7W5K1M1_9GAMM</name>
<proteinExistence type="predicted"/>
<evidence type="ECO:0000313" key="3">
    <source>
        <dbReference type="Proteomes" id="UP000553442"/>
    </source>
</evidence>
<comment type="caution">
    <text evidence="2">The sequence shown here is derived from an EMBL/GenBank/DDBJ whole genome shotgun (WGS) entry which is preliminary data.</text>
</comment>
<organism evidence="2 3">
    <name type="scientific">Halomonas campaniensis</name>
    <dbReference type="NCBI Taxonomy" id="213554"/>
    <lineage>
        <taxon>Bacteria</taxon>
        <taxon>Pseudomonadati</taxon>
        <taxon>Pseudomonadota</taxon>
        <taxon>Gammaproteobacteria</taxon>
        <taxon>Oceanospirillales</taxon>
        <taxon>Halomonadaceae</taxon>
        <taxon>Halomonas</taxon>
    </lineage>
</organism>
<gene>
    <name evidence="2" type="ORF">BDK63_001121</name>
</gene>
<keyword evidence="3" id="KW-1185">Reference proteome</keyword>
<keyword evidence="1" id="KW-0472">Membrane</keyword>
<reference evidence="2 3" key="1">
    <citation type="submission" date="2020-08" db="EMBL/GenBank/DDBJ databases">
        <title>Genomic Encyclopedia of Archaeal and Bacterial Type Strains, Phase II (KMG-II): from individual species to whole genera.</title>
        <authorList>
            <person name="Goeker M."/>
        </authorList>
    </citation>
    <scope>NUCLEOTIDE SEQUENCE [LARGE SCALE GENOMIC DNA]</scope>
    <source>
        <strain evidence="2 3">5AG</strain>
    </source>
</reference>
<sequence length="53" mass="5763">MLNNCLALMGNLSWLGWLMPVAMLALLGLGIAALAKYLFTSRPTSRDLPEARS</sequence>
<evidence type="ECO:0000313" key="2">
    <source>
        <dbReference type="EMBL" id="MBB3330264.1"/>
    </source>
</evidence>
<keyword evidence="1" id="KW-1133">Transmembrane helix</keyword>
<feature type="transmembrane region" description="Helical" evidence="1">
    <location>
        <begin position="17"/>
        <end position="39"/>
    </location>
</feature>